<evidence type="ECO:0000256" key="1">
    <source>
        <dbReference type="SAM" id="Phobius"/>
    </source>
</evidence>
<reference evidence="2 3" key="1">
    <citation type="submission" date="2020-04" db="EMBL/GenBank/DDBJ databases">
        <title>Enterovirga sp. isolate from soil.</title>
        <authorList>
            <person name="Chea S."/>
            <person name="Kim D.-U."/>
        </authorList>
    </citation>
    <scope>NUCLEOTIDE SEQUENCE [LARGE SCALE GENOMIC DNA]</scope>
    <source>
        <strain evidence="2 3">DB1703</strain>
    </source>
</reference>
<organism evidence="2 3">
    <name type="scientific">Enterovirga aerilata</name>
    <dbReference type="NCBI Taxonomy" id="2730920"/>
    <lineage>
        <taxon>Bacteria</taxon>
        <taxon>Pseudomonadati</taxon>
        <taxon>Pseudomonadota</taxon>
        <taxon>Alphaproteobacteria</taxon>
        <taxon>Hyphomicrobiales</taxon>
        <taxon>Methylobacteriaceae</taxon>
        <taxon>Enterovirga</taxon>
    </lineage>
</organism>
<keyword evidence="3" id="KW-1185">Reference proteome</keyword>
<keyword evidence="1" id="KW-0472">Membrane</keyword>
<comment type="caution">
    <text evidence="2">The sequence shown here is derived from an EMBL/GenBank/DDBJ whole genome shotgun (WGS) entry which is preliminary data.</text>
</comment>
<dbReference type="AlphaFoldDB" id="A0A849IGJ8"/>
<dbReference type="Proteomes" id="UP000564885">
    <property type="component" value="Unassembled WGS sequence"/>
</dbReference>
<name>A0A849IGJ8_9HYPH</name>
<evidence type="ECO:0000313" key="3">
    <source>
        <dbReference type="Proteomes" id="UP000564885"/>
    </source>
</evidence>
<dbReference type="RefSeq" id="WP_171218544.1">
    <property type="nucleotide sequence ID" value="NZ_JABEPP010000003.1"/>
</dbReference>
<evidence type="ECO:0000313" key="2">
    <source>
        <dbReference type="EMBL" id="NNM73043.1"/>
    </source>
</evidence>
<protein>
    <submittedName>
        <fullName evidence="2">Uncharacterized protein</fullName>
    </submittedName>
</protein>
<dbReference type="EMBL" id="JABEPP010000003">
    <property type="protein sequence ID" value="NNM73043.1"/>
    <property type="molecule type" value="Genomic_DNA"/>
</dbReference>
<proteinExistence type="predicted"/>
<gene>
    <name evidence="2" type="ORF">HJG44_11700</name>
</gene>
<keyword evidence="1" id="KW-0812">Transmembrane</keyword>
<accession>A0A849IGJ8</accession>
<feature type="transmembrane region" description="Helical" evidence="1">
    <location>
        <begin position="37"/>
        <end position="63"/>
    </location>
</feature>
<keyword evidence="1" id="KW-1133">Transmembrane helix</keyword>
<sequence length="68" mass="7400">MVQIEPRSVATVPKLHGRLEDGHRWRDFLGWLAERGAIALVVAGLAATLAWVAALGWSVLALVRWAIG</sequence>